<feature type="transmembrane region" description="Helical" evidence="7">
    <location>
        <begin position="21"/>
        <end position="38"/>
    </location>
</feature>
<evidence type="ECO:0000256" key="7">
    <source>
        <dbReference type="SAM" id="Phobius"/>
    </source>
</evidence>
<dbReference type="RefSeq" id="WP_075753576.1">
    <property type="nucleotide sequence ID" value="NZ_CP146991.1"/>
</dbReference>
<evidence type="ECO:0000256" key="1">
    <source>
        <dbReference type="ARBA" id="ARBA00022448"/>
    </source>
</evidence>
<keyword evidence="7" id="KW-0812">Transmembrane</keyword>
<dbReference type="InterPro" id="IPR017896">
    <property type="entry name" value="4Fe4S_Fe-S-bd"/>
</dbReference>
<dbReference type="SUPFAM" id="SSF54862">
    <property type="entry name" value="4Fe-4S ferredoxins"/>
    <property type="match status" value="1"/>
</dbReference>
<organism evidence="9 10">
    <name type="scientific">Sporomusa sphaeroides DSM 2875</name>
    <dbReference type="NCBI Taxonomy" id="1337886"/>
    <lineage>
        <taxon>Bacteria</taxon>
        <taxon>Bacillati</taxon>
        <taxon>Bacillota</taxon>
        <taxon>Negativicutes</taxon>
        <taxon>Selenomonadales</taxon>
        <taxon>Sporomusaceae</taxon>
        <taxon>Sporomusa</taxon>
    </lineage>
</organism>
<dbReference type="InterPro" id="IPR051684">
    <property type="entry name" value="Electron_Trans/Redox"/>
</dbReference>
<evidence type="ECO:0000256" key="3">
    <source>
        <dbReference type="ARBA" id="ARBA00022723"/>
    </source>
</evidence>
<dbReference type="Pfam" id="PF12801">
    <property type="entry name" value="Fer4_5"/>
    <property type="match status" value="2"/>
</dbReference>
<gene>
    <name evidence="9" type="primary">yccM_1</name>
    <name evidence="9" type="ORF">SSPH_00740</name>
</gene>
<feature type="transmembrane region" description="Helical" evidence="7">
    <location>
        <begin position="114"/>
        <end position="133"/>
    </location>
</feature>
<dbReference type="PROSITE" id="PS00198">
    <property type="entry name" value="4FE4S_FER_1"/>
    <property type="match status" value="1"/>
</dbReference>
<evidence type="ECO:0000259" key="8">
    <source>
        <dbReference type="PROSITE" id="PS51379"/>
    </source>
</evidence>
<feature type="transmembrane region" description="Helical" evidence="7">
    <location>
        <begin position="68"/>
        <end position="93"/>
    </location>
</feature>
<accession>A0ABM9VZ02</accession>
<proteinExistence type="predicted"/>
<feature type="transmembrane region" description="Helical" evidence="7">
    <location>
        <begin position="163"/>
        <end position="185"/>
    </location>
</feature>
<dbReference type="InterPro" id="IPR017900">
    <property type="entry name" value="4Fe4S_Fe_S_CS"/>
</dbReference>
<keyword evidence="7" id="KW-0472">Membrane</keyword>
<protein>
    <submittedName>
        <fullName evidence="9">Electron transport protein YccM</fullName>
    </submittedName>
</protein>
<keyword evidence="5" id="KW-0408">Iron</keyword>
<evidence type="ECO:0000256" key="6">
    <source>
        <dbReference type="ARBA" id="ARBA00023014"/>
    </source>
</evidence>
<evidence type="ECO:0000313" key="9">
    <source>
        <dbReference type="EMBL" id="CVK18103.1"/>
    </source>
</evidence>
<dbReference type="Proteomes" id="UP000245702">
    <property type="component" value="Unassembled WGS sequence"/>
</dbReference>
<comment type="caution">
    <text evidence="9">The sequence shown here is derived from an EMBL/GenBank/DDBJ whole genome shotgun (WGS) entry which is preliminary data.</text>
</comment>
<evidence type="ECO:0000256" key="5">
    <source>
        <dbReference type="ARBA" id="ARBA00023004"/>
    </source>
</evidence>
<dbReference type="Pfam" id="PF00037">
    <property type="entry name" value="Fer4"/>
    <property type="match status" value="1"/>
</dbReference>
<reference evidence="9 10" key="1">
    <citation type="submission" date="2016-01" db="EMBL/GenBank/DDBJ databases">
        <authorList>
            <person name="Brown R."/>
        </authorList>
    </citation>
    <scope>NUCLEOTIDE SEQUENCE [LARGE SCALE GENOMIC DNA]</scope>
    <source>
        <strain evidence="9">Sporomusa sphaeroides DSM 2875</strain>
    </source>
</reference>
<dbReference type="EMBL" id="FCOW01000002">
    <property type="protein sequence ID" value="CVK18103.1"/>
    <property type="molecule type" value="Genomic_DNA"/>
</dbReference>
<evidence type="ECO:0000256" key="2">
    <source>
        <dbReference type="ARBA" id="ARBA00022485"/>
    </source>
</evidence>
<keyword evidence="4" id="KW-0249">Electron transport</keyword>
<keyword evidence="2" id="KW-0004">4Fe-4S</keyword>
<keyword evidence="6" id="KW-0411">Iron-sulfur</keyword>
<dbReference type="PROSITE" id="PS51379">
    <property type="entry name" value="4FE4S_FER_2"/>
    <property type="match status" value="1"/>
</dbReference>
<dbReference type="PANTHER" id="PTHR30176:SF3">
    <property type="entry name" value="FERREDOXIN-TYPE PROTEIN NAPH"/>
    <property type="match status" value="1"/>
</dbReference>
<evidence type="ECO:0000313" key="10">
    <source>
        <dbReference type="Proteomes" id="UP000245702"/>
    </source>
</evidence>
<name>A0ABM9VZ02_9FIRM</name>
<keyword evidence="10" id="KW-1185">Reference proteome</keyword>
<keyword evidence="1" id="KW-0813">Transport</keyword>
<keyword evidence="7" id="KW-1133">Transmembrane helix</keyword>
<feature type="domain" description="4Fe-4S ferredoxin-type" evidence="8">
    <location>
        <begin position="224"/>
        <end position="253"/>
    </location>
</feature>
<evidence type="ECO:0000256" key="4">
    <source>
        <dbReference type="ARBA" id="ARBA00022982"/>
    </source>
</evidence>
<dbReference type="PANTHER" id="PTHR30176">
    <property type="entry name" value="FERREDOXIN-TYPE PROTEIN NAPH"/>
    <property type="match status" value="1"/>
</dbReference>
<keyword evidence="3" id="KW-0479">Metal-binding</keyword>
<sequence length="269" mass="29682">MSNQTMTQSAGIALTKLRAGVQLAMLAVLGQWAYYGVFRCPYLIPFVSCETCPVITCWGRITSYFWGFWLLLPVSVLLAGRAFCGWLCPGGFVNQLIGKFSLLKLRKRNRFVRFAPAGMAIALAAVAIIWFGMDNPRMMIPIRTGGDVLDSVRLSFEHASFAWLVRTFIILGLAAAGLLVANLWCRFVCPTGGLLELFKGMAIFRVFKTSACNDCDACMRVCEMGTRPDEINCTNCGDCLQSCPVDAIKFGKRGNSNEQHAPDARTKVF</sequence>